<sequence length="126" mass="14335">MVGVDRFVDASVDRYRCFWSTCKVTLNLHQLPLYSFNLGGQCTDGKVHWKIDVITSPIKPLLCSFQSSVDPFYQLIYLFSGVEIRLRLNCVWAWRIGVDRCGQVVIDRCGQAVIDRCGQVVVDRCG</sequence>
<gene>
    <name evidence="1" type="ORF">DY000_02014543</name>
</gene>
<keyword evidence="2" id="KW-1185">Reference proteome</keyword>
<dbReference type="EMBL" id="QGKV02000759">
    <property type="protein sequence ID" value="KAF3565361.1"/>
    <property type="molecule type" value="Genomic_DNA"/>
</dbReference>
<proteinExistence type="predicted"/>
<name>A0ABQ7CZ31_BRACR</name>
<protein>
    <submittedName>
        <fullName evidence="1">Uncharacterized protein</fullName>
    </submittedName>
</protein>
<dbReference type="Proteomes" id="UP000266723">
    <property type="component" value="Unassembled WGS sequence"/>
</dbReference>
<evidence type="ECO:0000313" key="1">
    <source>
        <dbReference type="EMBL" id="KAF3565361.1"/>
    </source>
</evidence>
<accession>A0ABQ7CZ31</accession>
<evidence type="ECO:0000313" key="2">
    <source>
        <dbReference type="Proteomes" id="UP000266723"/>
    </source>
</evidence>
<reference evidence="1 2" key="1">
    <citation type="journal article" date="2020" name="BMC Genomics">
        <title>Intraspecific diversification of the crop wild relative Brassica cretica Lam. using demographic model selection.</title>
        <authorList>
            <person name="Kioukis A."/>
            <person name="Michalopoulou V.A."/>
            <person name="Briers L."/>
            <person name="Pirintsos S."/>
            <person name="Studholme D.J."/>
            <person name="Pavlidis P."/>
            <person name="Sarris P.F."/>
        </authorList>
    </citation>
    <scope>NUCLEOTIDE SEQUENCE [LARGE SCALE GENOMIC DNA]</scope>
    <source>
        <strain evidence="2">cv. PFS-1207/04</strain>
    </source>
</reference>
<comment type="caution">
    <text evidence="1">The sequence shown here is derived from an EMBL/GenBank/DDBJ whole genome shotgun (WGS) entry which is preliminary data.</text>
</comment>
<organism evidence="1 2">
    <name type="scientific">Brassica cretica</name>
    <name type="common">Mustard</name>
    <dbReference type="NCBI Taxonomy" id="69181"/>
    <lineage>
        <taxon>Eukaryota</taxon>
        <taxon>Viridiplantae</taxon>
        <taxon>Streptophyta</taxon>
        <taxon>Embryophyta</taxon>
        <taxon>Tracheophyta</taxon>
        <taxon>Spermatophyta</taxon>
        <taxon>Magnoliopsida</taxon>
        <taxon>eudicotyledons</taxon>
        <taxon>Gunneridae</taxon>
        <taxon>Pentapetalae</taxon>
        <taxon>rosids</taxon>
        <taxon>malvids</taxon>
        <taxon>Brassicales</taxon>
        <taxon>Brassicaceae</taxon>
        <taxon>Brassiceae</taxon>
        <taxon>Brassica</taxon>
    </lineage>
</organism>